<evidence type="ECO:0000313" key="2">
    <source>
        <dbReference type="Proteomes" id="UP000237819"/>
    </source>
</evidence>
<name>A0A2S8GTL7_9BACT</name>
<dbReference type="AlphaFoldDB" id="A0A2S8GTL7"/>
<organism evidence="1 2">
    <name type="scientific">Blastopirellula marina</name>
    <dbReference type="NCBI Taxonomy" id="124"/>
    <lineage>
        <taxon>Bacteria</taxon>
        <taxon>Pseudomonadati</taxon>
        <taxon>Planctomycetota</taxon>
        <taxon>Planctomycetia</taxon>
        <taxon>Pirellulales</taxon>
        <taxon>Pirellulaceae</taxon>
        <taxon>Blastopirellula</taxon>
    </lineage>
</organism>
<evidence type="ECO:0008006" key="3">
    <source>
        <dbReference type="Google" id="ProtNLM"/>
    </source>
</evidence>
<accession>A0A2S8GTL7</accession>
<sequence>MSQPHTIRLNGPWEMIAGLPDEPERVHLPKGWPQVVAAAQEGPVVLQRWFHRPTGIDDGSRVDLVLADLPFSGSVSVNETSLGRFTPHAKHDLRIEADLTTRCCLTISADRPGELAAKIPTPQVSLAIHPPG</sequence>
<dbReference type="Proteomes" id="UP000237819">
    <property type="component" value="Unassembled WGS sequence"/>
</dbReference>
<protein>
    <recommendedName>
        <fullName evidence="3">Glycosyl hydrolases family 2 sugar binding domain-containing protein</fullName>
    </recommendedName>
</protein>
<evidence type="ECO:0000313" key="1">
    <source>
        <dbReference type="EMBL" id="PQO47763.1"/>
    </source>
</evidence>
<dbReference type="EMBL" id="PUHZ01000003">
    <property type="protein sequence ID" value="PQO47763.1"/>
    <property type="molecule type" value="Genomic_DNA"/>
</dbReference>
<reference evidence="1 2" key="1">
    <citation type="submission" date="2018-02" db="EMBL/GenBank/DDBJ databases">
        <title>Comparative genomes isolates from brazilian mangrove.</title>
        <authorList>
            <person name="Araujo J.E."/>
            <person name="Taketani R.G."/>
            <person name="Silva M.C.P."/>
            <person name="Loureco M.V."/>
            <person name="Andreote F.D."/>
        </authorList>
    </citation>
    <scope>NUCLEOTIDE SEQUENCE [LARGE SCALE GENOMIC DNA]</scope>
    <source>
        <strain evidence="1 2">Nap-Phe MGV</strain>
    </source>
</reference>
<dbReference type="OrthoDB" id="285989at2"/>
<gene>
    <name evidence="1" type="ORF">C5Y93_01590</name>
</gene>
<dbReference type="RefSeq" id="WP_105333635.1">
    <property type="nucleotide sequence ID" value="NZ_PUHZ01000003.1"/>
</dbReference>
<comment type="caution">
    <text evidence="1">The sequence shown here is derived from an EMBL/GenBank/DDBJ whole genome shotgun (WGS) entry which is preliminary data.</text>
</comment>
<proteinExistence type="predicted"/>